<evidence type="ECO:0000256" key="5">
    <source>
        <dbReference type="ARBA" id="ARBA00022989"/>
    </source>
</evidence>
<evidence type="ECO:0000313" key="13">
    <source>
        <dbReference type="Proteomes" id="UP000297890"/>
    </source>
</evidence>
<comment type="caution">
    <text evidence="12">The sequence shown here is derived from an EMBL/GenBank/DDBJ whole genome shotgun (WGS) entry which is preliminary data.</text>
</comment>
<dbReference type="SMART" id="SM00116">
    <property type="entry name" value="CBS"/>
    <property type="match status" value="2"/>
</dbReference>
<dbReference type="InterPro" id="IPR016169">
    <property type="entry name" value="FAD-bd_PCMH_sub2"/>
</dbReference>
<organism evidence="12 13">
    <name type="scientific">Candidatus Macondimonas diazotrophica</name>
    <dbReference type="NCBI Taxonomy" id="2305248"/>
    <lineage>
        <taxon>Bacteria</taxon>
        <taxon>Pseudomonadati</taxon>
        <taxon>Pseudomonadota</taxon>
        <taxon>Gammaproteobacteria</taxon>
        <taxon>Chromatiales</taxon>
        <taxon>Ectothiorhodospiraceae</taxon>
        <taxon>Candidatus Macondimonas</taxon>
    </lineage>
</organism>
<dbReference type="PROSITE" id="PS51846">
    <property type="entry name" value="CNNM"/>
    <property type="match status" value="1"/>
</dbReference>
<evidence type="ECO:0000259" key="10">
    <source>
        <dbReference type="PROSITE" id="PS51371"/>
    </source>
</evidence>
<feature type="domain" description="CBS" evidence="10">
    <location>
        <begin position="215"/>
        <end position="274"/>
    </location>
</feature>
<evidence type="ECO:0000256" key="6">
    <source>
        <dbReference type="ARBA" id="ARBA00023122"/>
    </source>
</evidence>
<keyword evidence="2" id="KW-1003">Cell membrane</keyword>
<reference evidence="12 13" key="1">
    <citation type="journal article" date="2019" name="ISME J.">
        <title>Candidatus Macondimonas diazotrophica, a novel gammaproteobacterial genus dominating crude-oil-contaminated coastal sediments.</title>
        <authorList>
            <person name="Karthikeyan S."/>
            <person name="Konstantinidis K."/>
        </authorList>
    </citation>
    <scope>NUCLEOTIDE SEQUENCE [LARGE SCALE GENOMIC DNA]</scope>
    <source>
        <strain evidence="12 13">KTK01</strain>
    </source>
</reference>
<keyword evidence="13" id="KW-1185">Reference proteome</keyword>
<dbReference type="PANTHER" id="PTHR43099">
    <property type="entry name" value="UPF0053 PROTEIN YRKA"/>
    <property type="match status" value="1"/>
</dbReference>
<dbReference type="Gene3D" id="3.30.465.10">
    <property type="match status" value="1"/>
</dbReference>
<evidence type="ECO:0000259" key="11">
    <source>
        <dbReference type="PROSITE" id="PS51846"/>
    </source>
</evidence>
<evidence type="ECO:0000256" key="7">
    <source>
        <dbReference type="ARBA" id="ARBA00023136"/>
    </source>
</evidence>
<dbReference type="PANTHER" id="PTHR43099:SF5">
    <property type="entry name" value="HLYC_CORC FAMILY TRANSPORTER"/>
    <property type="match status" value="1"/>
</dbReference>
<keyword evidence="5 9" id="KW-1133">Transmembrane helix</keyword>
<dbReference type="InterPro" id="IPR005170">
    <property type="entry name" value="Transptr-assoc_dom"/>
</dbReference>
<evidence type="ECO:0000256" key="4">
    <source>
        <dbReference type="ARBA" id="ARBA00022737"/>
    </source>
</evidence>
<dbReference type="InterPro" id="IPR046342">
    <property type="entry name" value="CBS_dom_sf"/>
</dbReference>
<evidence type="ECO:0000256" key="9">
    <source>
        <dbReference type="PROSITE-ProRule" id="PRU01193"/>
    </source>
</evidence>
<gene>
    <name evidence="12" type="ORF">E4680_00980</name>
</gene>
<dbReference type="Gene3D" id="3.10.580.10">
    <property type="entry name" value="CBS-domain"/>
    <property type="match status" value="1"/>
</dbReference>
<dbReference type="SUPFAM" id="SSF56176">
    <property type="entry name" value="FAD-binding/transporter-associated domain-like"/>
    <property type="match status" value="1"/>
</dbReference>
<dbReference type="Pfam" id="PF00571">
    <property type="entry name" value="CBS"/>
    <property type="match status" value="2"/>
</dbReference>
<dbReference type="InterPro" id="IPR036318">
    <property type="entry name" value="FAD-bd_PCMH-like_sf"/>
</dbReference>
<dbReference type="AlphaFoldDB" id="A0A4Z0FEI3"/>
<dbReference type="InterPro" id="IPR000644">
    <property type="entry name" value="CBS_dom"/>
</dbReference>
<dbReference type="InterPro" id="IPR044751">
    <property type="entry name" value="Ion_transp-like_CBS"/>
</dbReference>
<dbReference type="GO" id="GO:0005886">
    <property type="term" value="C:plasma membrane"/>
    <property type="evidence" value="ECO:0007669"/>
    <property type="project" value="UniProtKB-SubCell"/>
</dbReference>
<dbReference type="Pfam" id="PF01595">
    <property type="entry name" value="CNNM"/>
    <property type="match status" value="1"/>
</dbReference>
<sequence>MDLLLLPVLILLNALFALSEMAVVSSRHARLQHLAEREKPGAGRALALHESPSNFLSTIQVGITTVGILSGAVGERTLADPLAVWLNGFPALAPHAHALSLGTVVIVLTFLSVVVGELVPKRLALLAPESVASRIAPPMHAISRIARPLVVILATASDGILRVLGARQHAAPSVSEEEIRMLMRQGAEAGIFHESEQTLVANVMRMDAQPIQAIMTPRHEIRTLDLNASVETLRQELLASDYTRLVVCRGELDQIVGILPAGDLMRRMLAGAPFSPEEVQRAVHPPLYLPETMTTARLLEKFRQARQEIALIVDEYGDLQGLVTLTDVLKAIIGELHLPQTPEEASIMEREDGSWLVDGSVSLENFQHAFDLPHDWIGETPSEFHTLGGFVMNSLGRVPQATDSFIHGALRFEVVDMDGYRVDKVLISRISVHSDPPAGDAPPLE</sequence>
<evidence type="ECO:0000256" key="3">
    <source>
        <dbReference type="ARBA" id="ARBA00022692"/>
    </source>
</evidence>
<protein>
    <submittedName>
        <fullName evidence="12">HlyC/CorC family transporter</fullName>
    </submittedName>
</protein>
<dbReference type="PROSITE" id="PS51371">
    <property type="entry name" value="CBS"/>
    <property type="match status" value="2"/>
</dbReference>
<comment type="subcellular location">
    <subcellularLocation>
        <location evidence="1">Cell membrane</location>
        <topology evidence="1">Multi-pass membrane protein</topology>
    </subcellularLocation>
</comment>
<dbReference type="EMBL" id="SRIO01000001">
    <property type="protein sequence ID" value="TFZ84140.1"/>
    <property type="molecule type" value="Genomic_DNA"/>
</dbReference>
<dbReference type="GO" id="GO:0050660">
    <property type="term" value="F:flavin adenine dinucleotide binding"/>
    <property type="evidence" value="ECO:0007669"/>
    <property type="project" value="InterPro"/>
</dbReference>
<dbReference type="SUPFAM" id="SSF54631">
    <property type="entry name" value="CBS-domain pair"/>
    <property type="match status" value="1"/>
</dbReference>
<keyword evidence="4" id="KW-0677">Repeat</keyword>
<feature type="domain" description="CBS" evidence="10">
    <location>
        <begin position="282"/>
        <end position="340"/>
    </location>
</feature>
<keyword evidence="3 9" id="KW-0812">Transmembrane</keyword>
<dbReference type="CDD" id="cd04590">
    <property type="entry name" value="CBS_pair_CorC_HlyC_assoc"/>
    <property type="match status" value="1"/>
</dbReference>
<dbReference type="SMART" id="SM01091">
    <property type="entry name" value="CorC_HlyC"/>
    <property type="match status" value="1"/>
</dbReference>
<accession>A0A4Z0FEI3</accession>
<dbReference type="InterPro" id="IPR051676">
    <property type="entry name" value="UPF0053_domain"/>
</dbReference>
<keyword evidence="7 9" id="KW-0472">Membrane</keyword>
<evidence type="ECO:0000256" key="2">
    <source>
        <dbReference type="ARBA" id="ARBA00022475"/>
    </source>
</evidence>
<proteinExistence type="predicted"/>
<dbReference type="OrthoDB" id="9797674at2"/>
<keyword evidence="6 8" id="KW-0129">CBS domain</keyword>
<dbReference type="RefSeq" id="WP_135280500.1">
    <property type="nucleotide sequence ID" value="NZ_SRIO01000001.1"/>
</dbReference>
<feature type="domain" description="CNNM transmembrane" evidence="11">
    <location>
        <begin position="1"/>
        <end position="196"/>
    </location>
</feature>
<evidence type="ECO:0000256" key="1">
    <source>
        <dbReference type="ARBA" id="ARBA00004651"/>
    </source>
</evidence>
<evidence type="ECO:0000256" key="8">
    <source>
        <dbReference type="PROSITE-ProRule" id="PRU00703"/>
    </source>
</evidence>
<name>A0A4Z0FEI3_9GAMM</name>
<dbReference type="Pfam" id="PF03471">
    <property type="entry name" value="CorC_HlyC"/>
    <property type="match status" value="1"/>
</dbReference>
<dbReference type="Proteomes" id="UP000297890">
    <property type="component" value="Unassembled WGS sequence"/>
</dbReference>
<evidence type="ECO:0000313" key="12">
    <source>
        <dbReference type="EMBL" id="TFZ84140.1"/>
    </source>
</evidence>
<dbReference type="InterPro" id="IPR002550">
    <property type="entry name" value="CNNM"/>
</dbReference>